<dbReference type="NCBIfam" id="NF033517">
    <property type="entry name" value="transpos_IS66"/>
    <property type="match status" value="1"/>
</dbReference>
<dbReference type="EMBL" id="VSSQ01009164">
    <property type="protein sequence ID" value="MPM40887.1"/>
    <property type="molecule type" value="Genomic_DNA"/>
</dbReference>
<evidence type="ECO:0000259" key="2">
    <source>
        <dbReference type="Pfam" id="PF03050"/>
    </source>
</evidence>
<feature type="domain" description="Transposase IS66 zinc-finger binding" evidence="3">
    <location>
        <begin position="127"/>
        <end position="170"/>
    </location>
</feature>
<reference evidence="6" key="1">
    <citation type="submission" date="2019-08" db="EMBL/GenBank/DDBJ databases">
        <authorList>
            <person name="Kucharzyk K."/>
            <person name="Murdoch R.W."/>
            <person name="Higgins S."/>
            <person name="Loffler F."/>
        </authorList>
    </citation>
    <scope>NUCLEOTIDE SEQUENCE</scope>
</reference>
<feature type="domain" description="Transposase TnpC homeodomain" evidence="4">
    <location>
        <begin position="46"/>
        <end position="118"/>
    </location>
</feature>
<dbReference type="Pfam" id="PF13007">
    <property type="entry name" value="LZ_Tnp_IS66"/>
    <property type="match status" value="1"/>
</dbReference>
<dbReference type="Pfam" id="PF03050">
    <property type="entry name" value="DDE_Tnp_IS66"/>
    <property type="match status" value="1"/>
</dbReference>
<feature type="domain" description="Transposase IS66 central" evidence="2">
    <location>
        <begin position="191"/>
        <end position="475"/>
    </location>
</feature>
<dbReference type="InterPro" id="IPR024474">
    <property type="entry name" value="Znf_dom_IS66"/>
</dbReference>
<protein>
    <submittedName>
        <fullName evidence="6">IS66 family transposase ISSwo2</fullName>
    </submittedName>
</protein>
<evidence type="ECO:0000259" key="4">
    <source>
        <dbReference type="Pfam" id="PF13007"/>
    </source>
</evidence>
<evidence type="ECO:0000313" key="6">
    <source>
        <dbReference type="EMBL" id="MPM40887.1"/>
    </source>
</evidence>
<organism evidence="6">
    <name type="scientific">bioreactor metagenome</name>
    <dbReference type="NCBI Taxonomy" id="1076179"/>
    <lineage>
        <taxon>unclassified sequences</taxon>
        <taxon>metagenomes</taxon>
        <taxon>ecological metagenomes</taxon>
    </lineage>
</organism>
<dbReference type="Gene3D" id="1.20.5.490">
    <property type="entry name" value="Single helix bin"/>
    <property type="match status" value="1"/>
</dbReference>
<dbReference type="PANTHER" id="PTHR33678:SF1">
    <property type="entry name" value="BLL1576 PROTEIN"/>
    <property type="match status" value="1"/>
</dbReference>
<dbReference type="InterPro" id="IPR039552">
    <property type="entry name" value="IS66_C"/>
</dbReference>
<gene>
    <name evidence="6" type="ORF">SDC9_87536</name>
</gene>
<proteinExistence type="predicted"/>
<dbReference type="InterPro" id="IPR052344">
    <property type="entry name" value="Transposase-related"/>
</dbReference>
<feature type="domain" description="Transposase IS66 C-terminal" evidence="5">
    <location>
        <begin position="482"/>
        <end position="519"/>
    </location>
</feature>
<dbReference type="PANTHER" id="PTHR33678">
    <property type="entry name" value="BLL1576 PROTEIN"/>
    <property type="match status" value="1"/>
</dbReference>
<dbReference type="Pfam" id="PF13817">
    <property type="entry name" value="DDE_Tnp_IS66_C"/>
    <property type="match status" value="1"/>
</dbReference>
<dbReference type="AlphaFoldDB" id="A0A644ZJH5"/>
<dbReference type="Pfam" id="PF13005">
    <property type="entry name" value="zf-IS66"/>
    <property type="match status" value="1"/>
</dbReference>
<dbReference type="InterPro" id="IPR004291">
    <property type="entry name" value="Transposase_IS66_central"/>
</dbReference>
<evidence type="ECO:0000256" key="1">
    <source>
        <dbReference type="SAM" id="Coils"/>
    </source>
</evidence>
<feature type="coiled-coil region" evidence="1">
    <location>
        <begin position="1"/>
        <end position="35"/>
    </location>
</feature>
<evidence type="ECO:0000259" key="5">
    <source>
        <dbReference type="Pfam" id="PF13817"/>
    </source>
</evidence>
<dbReference type="InterPro" id="IPR024463">
    <property type="entry name" value="Transposase_TnpC_homeodom"/>
</dbReference>
<accession>A0A644ZJH5</accession>
<keyword evidence="1" id="KW-0175">Coiled coil</keyword>
<evidence type="ECO:0000259" key="3">
    <source>
        <dbReference type="Pfam" id="PF13005"/>
    </source>
</evidence>
<name>A0A644ZJH5_9ZZZZ</name>
<sequence>MENVICQLEELKTKYSELEHKTSDLEDKNSYLEEKNSELAKLVAYYEECFRLSKHRQFGQSSEKADSDSRQILLVFDEAENEAEVKMPEPSVEEITYTRRRCTGSKEDNFETLPVESIVHSIPEEARICPECGGAMHIMGHEKRRELEIIPAQVKIVEHEREVYSCRRCEHENIKVPVIKAPMPEAPIKGSAASASSIAHIMVQKYMNALPLYRQEMSFLNEGFFLSRQTMANWLIRASSDWLEPLYEQMRQRILQEEILHADETVVQVLKEPGRSSRRESFMWLYRTGRYTKTPAVLYEYRETRSSAHPKRFLEDFKGYLHTDGYSGYKTLQKDIRLCGCWAHARRKFHEAVEAAPPEEKTNSVSQKGLDFCSRLFELEREYEHLTPEERHKKRAEQSKPVSEAFFTWASSVCALPKSALGKALHYALEQRPYLETFYLDGRLELSNNRAERSIKPFVIGRKNWLFCCTPKGAKSSSIIYSIIETAKENRLRPFEYLKYIFEVMPNIPKENYHTLLPWSKDLPDSLRLEQNDINSAQ</sequence>
<comment type="caution">
    <text evidence="6">The sequence shown here is derived from an EMBL/GenBank/DDBJ whole genome shotgun (WGS) entry which is preliminary data.</text>
</comment>